<dbReference type="SUPFAM" id="SSF58069">
    <property type="entry name" value="Virus ectodomain"/>
    <property type="match status" value="1"/>
</dbReference>
<dbReference type="PANTHER" id="PTHR10424">
    <property type="entry name" value="VIRAL ENVELOPE PROTEIN"/>
    <property type="match status" value="1"/>
</dbReference>
<comment type="caution">
    <text evidence="3">The sequence shown here is derived from an EMBL/GenBank/DDBJ whole genome shotgun (WGS) entry which is preliminary data.</text>
</comment>
<evidence type="ECO:0000256" key="1">
    <source>
        <dbReference type="ARBA" id="ARBA00023157"/>
    </source>
</evidence>
<evidence type="ECO:0000313" key="3">
    <source>
        <dbReference type="EMBL" id="NXC38298.1"/>
    </source>
</evidence>
<dbReference type="PANTHER" id="PTHR10424:SF73">
    <property type="entry name" value="ENDOGENOUS RETROVIRUS GROUP FC1 ENV POLYPROTEIN-RELATED"/>
    <property type="match status" value="1"/>
</dbReference>
<evidence type="ECO:0000313" key="4">
    <source>
        <dbReference type="Proteomes" id="UP000613066"/>
    </source>
</evidence>
<dbReference type="EMBL" id="WBMW01000346">
    <property type="protein sequence ID" value="NXC38298.1"/>
    <property type="molecule type" value="Genomic_DNA"/>
</dbReference>
<sequence>TAKEGGVCLIINQSCCSYINQERCIETDIQHIWQKSKILHQVAQDDTSFGFTELWERLTSWLPNFTWLKQLFMACIMIIALGLLKCMLQLFMWICKNTGNSYEEWKRHRLRQKAEYRRYFAKM</sequence>
<feature type="non-terminal residue" evidence="3">
    <location>
        <position position="1"/>
    </location>
</feature>
<organism evidence="3 4">
    <name type="scientific">Penelope pileata</name>
    <dbReference type="NCBI Taxonomy" id="1118817"/>
    <lineage>
        <taxon>Eukaryota</taxon>
        <taxon>Metazoa</taxon>
        <taxon>Chordata</taxon>
        <taxon>Craniata</taxon>
        <taxon>Vertebrata</taxon>
        <taxon>Euteleostomi</taxon>
        <taxon>Archelosauria</taxon>
        <taxon>Archosauria</taxon>
        <taxon>Dinosauria</taxon>
        <taxon>Saurischia</taxon>
        <taxon>Theropoda</taxon>
        <taxon>Coelurosauria</taxon>
        <taxon>Aves</taxon>
        <taxon>Neognathae</taxon>
        <taxon>Galloanserae</taxon>
        <taxon>Galliformes</taxon>
        <taxon>Cracidae</taxon>
        <taxon>Penelope</taxon>
    </lineage>
</organism>
<evidence type="ECO:0000256" key="2">
    <source>
        <dbReference type="SAM" id="Phobius"/>
    </source>
</evidence>
<keyword evidence="2" id="KW-0472">Membrane</keyword>
<proteinExistence type="predicted"/>
<dbReference type="Proteomes" id="UP000613066">
    <property type="component" value="Unassembled WGS sequence"/>
</dbReference>
<dbReference type="InterPro" id="IPR018154">
    <property type="entry name" value="TLV/ENV_coat_polyprotein"/>
</dbReference>
<keyword evidence="4" id="KW-1185">Reference proteome</keyword>
<name>A0A851N8I5_9GALL</name>
<dbReference type="AlphaFoldDB" id="A0A851N8I5"/>
<keyword evidence="2" id="KW-1133">Transmembrane helix</keyword>
<dbReference type="OrthoDB" id="9119970at2759"/>
<dbReference type="Gene3D" id="1.10.287.210">
    <property type="match status" value="1"/>
</dbReference>
<reference evidence="3" key="1">
    <citation type="submission" date="2019-09" db="EMBL/GenBank/DDBJ databases">
        <title>Bird 10,000 Genomes (B10K) Project - Family phase.</title>
        <authorList>
            <person name="Zhang G."/>
        </authorList>
    </citation>
    <scope>NUCLEOTIDE SEQUENCE</scope>
    <source>
        <strain evidence="3">B10K-DU-001-08</strain>
        <tissue evidence="3">Muscle</tissue>
    </source>
</reference>
<feature type="non-terminal residue" evidence="3">
    <location>
        <position position="123"/>
    </location>
</feature>
<feature type="transmembrane region" description="Helical" evidence="2">
    <location>
        <begin position="71"/>
        <end position="94"/>
    </location>
</feature>
<gene>
    <name evidence="3" type="primary">Ervv2_0</name>
    <name evidence="3" type="ORF">PENPIL_R15258</name>
</gene>
<protein>
    <submittedName>
        <fullName evidence="3">ERVV2 protein</fullName>
    </submittedName>
</protein>
<keyword evidence="1" id="KW-1015">Disulfide bond</keyword>
<accession>A0A851N8I5</accession>
<keyword evidence="2" id="KW-0812">Transmembrane</keyword>